<protein>
    <submittedName>
        <fullName evidence="2">Uncharacterized protein</fullName>
    </submittedName>
</protein>
<feature type="region of interest" description="Disordered" evidence="1">
    <location>
        <begin position="1"/>
        <end position="25"/>
    </location>
</feature>
<organism evidence="2 3">
    <name type="scientific">Brevibacterium daeguense</name>
    <dbReference type="NCBI Taxonomy" id="909936"/>
    <lineage>
        <taxon>Bacteria</taxon>
        <taxon>Bacillati</taxon>
        <taxon>Actinomycetota</taxon>
        <taxon>Actinomycetes</taxon>
        <taxon>Micrococcales</taxon>
        <taxon>Brevibacteriaceae</taxon>
        <taxon>Brevibacterium</taxon>
    </lineage>
</organism>
<evidence type="ECO:0000256" key="1">
    <source>
        <dbReference type="SAM" id="MobiDB-lite"/>
    </source>
</evidence>
<accession>A0ABP8EHM1</accession>
<keyword evidence="3" id="KW-1185">Reference proteome</keyword>
<reference evidence="3" key="1">
    <citation type="journal article" date="2019" name="Int. J. Syst. Evol. Microbiol.">
        <title>The Global Catalogue of Microorganisms (GCM) 10K type strain sequencing project: providing services to taxonomists for standard genome sequencing and annotation.</title>
        <authorList>
            <consortium name="The Broad Institute Genomics Platform"/>
            <consortium name="The Broad Institute Genome Sequencing Center for Infectious Disease"/>
            <person name="Wu L."/>
            <person name="Ma J."/>
        </authorList>
    </citation>
    <scope>NUCLEOTIDE SEQUENCE [LARGE SCALE GENOMIC DNA]</scope>
    <source>
        <strain evidence="3">JCM 17458</strain>
    </source>
</reference>
<evidence type="ECO:0000313" key="3">
    <source>
        <dbReference type="Proteomes" id="UP001501586"/>
    </source>
</evidence>
<evidence type="ECO:0000313" key="2">
    <source>
        <dbReference type="EMBL" id="GAA4283435.1"/>
    </source>
</evidence>
<dbReference type="Proteomes" id="UP001501586">
    <property type="component" value="Unassembled WGS sequence"/>
</dbReference>
<gene>
    <name evidence="2" type="ORF">GCM10022261_09660</name>
</gene>
<name>A0ABP8EHM1_9MICO</name>
<comment type="caution">
    <text evidence="2">The sequence shown here is derived from an EMBL/GenBank/DDBJ whole genome shotgun (WGS) entry which is preliminary data.</text>
</comment>
<sequence length="356" mass="38730">MVLPPPNPGNRGAADSPLSRLRPPRTGASIAAEAEIWVMLIDYRERAWGLVTEEQIAAGREAIRQARAEWAAVSPRLAGDAERWDAERTRRRESLQTRLREIVPEYGKLRELQTEGSRAVADRAFLRPPAFEPVIAPADPTPILHHPPFAQDRLGPIDSEQAAHTMDVVDRSFANREIGHLVIDVDLAVDPGGTWGFNEWFGLLPIDHGCASAACGTTFTLPEEGRLSVSAVLDNIYSRTSLSLSDKWGSSSGILSAASTVFVAVLQPDGGEVLHSTLAARKLESDGDDSSAMLPEIEQQEFRLLANTEGRFGAGETVFVLAGISVVAGSLLNDMKAHVRSLMWWELDELGISVVQ</sequence>
<proteinExistence type="predicted"/>
<dbReference type="RefSeq" id="WP_236863495.1">
    <property type="nucleotide sequence ID" value="NZ_BAABAZ010000004.1"/>
</dbReference>
<dbReference type="EMBL" id="BAABAZ010000004">
    <property type="protein sequence ID" value="GAA4283435.1"/>
    <property type="molecule type" value="Genomic_DNA"/>
</dbReference>